<protein>
    <recommendedName>
        <fullName evidence="1">PH domain-containing protein</fullName>
    </recommendedName>
</protein>
<dbReference type="OrthoDB" id="6538124at2759"/>
<dbReference type="Proteomes" id="UP000596742">
    <property type="component" value="Unassembled WGS sequence"/>
</dbReference>
<dbReference type="AlphaFoldDB" id="A0A8B6HB67"/>
<evidence type="ECO:0000259" key="1">
    <source>
        <dbReference type="PROSITE" id="PS50003"/>
    </source>
</evidence>
<gene>
    <name evidence="2" type="ORF">MGAL_10B056942</name>
</gene>
<name>A0A8B6HB67_MYTGA</name>
<reference evidence="2" key="1">
    <citation type="submission" date="2018-11" db="EMBL/GenBank/DDBJ databases">
        <authorList>
            <person name="Alioto T."/>
            <person name="Alioto T."/>
        </authorList>
    </citation>
    <scope>NUCLEOTIDE SEQUENCE</scope>
</reference>
<accession>A0A8B6HB67</accession>
<evidence type="ECO:0000313" key="3">
    <source>
        <dbReference type="Proteomes" id="UP000596742"/>
    </source>
</evidence>
<comment type="caution">
    <text evidence="2">The sequence shown here is derived from an EMBL/GenBank/DDBJ whole genome shotgun (WGS) entry which is preliminary data.</text>
</comment>
<keyword evidence="3" id="KW-1185">Reference proteome</keyword>
<dbReference type="PROSITE" id="PS50003">
    <property type="entry name" value="PH_DOMAIN"/>
    <property type="match status" value="1"/>
</dbReference>
<dbReference type="SUPFAM" id="SSF50729">
    <property type="entry name" value="PH domain-like"/>
    <property type="match status" value="1"/>
</dbReference>
<organism evidence="2 3">
    <name type="scientific">Mytilus galloprovincialis</name>
    <name type="common">Mediterranean mussel</name>
    <dbReference type="NCBI Taxonomy" id="29158"/>
    <lineage>
        <taxon>Eukaryota</taxon>
        <taxon>Metazoa</taxon>
        <taxon>Spiralia</taxon>
        <taxon>Lophotrochozoa</taxon>
        <taxon>Mollusca</taxon>
        <taxon>Bivalvia</taxon>
        <taxon>Autobranchia</taxon>
        <taxon>Pteriomorphia</taxon>
        <taxon>Mytilida</taxon>
        <taxon>Mytiloidea</taxon>
        <taxon>Mytilidae</taxon>
        <taxon>Mytilinae</taxon>
        <taxon>Mytilus</taxon>
    </lineage>
</organism>
<dbReference type="InterPro" id="IPR001849">
    <property type="entry name" value="PH_domain"/>
</dbReference>
<dbReference type="EMBL" id="UYJE01009828">
    <property type="protein sequence ID" value="VDI77271.1"/>
    <property type="molecule type" value="Genomic_DNA"/>
</dbReference>
<feature type="domain" description="PH" evidence="1">
    <location>
        <begin position="1"/>
        <end position="78"/>
    </location>
</feature>
<evidence type="ECO:0000313" key="2">
    <source>
        <dbReference type="EMBL" id="VDI77271.1"/>
    </source>
</evidence>
<proteinExistence type="predicted"/>
<sequence length="101" mass="11524">MMVRVYRNRFEHYAVINRDVKFTNTAVFLNLKNCQVKKTKSNGISVISDNIDGNALTFTASHEVEADSWINALRPELLLKRRLSTCSMSSLEEKDKEDIGS</sequence>